<dbReference type="VEuPathDB" id="AmoebaDB:NAEGRDRAFT_64995"/>
<dbReference type="AlphaFoldDB" id="D2V816"/>
<proteinExistence type="predicted"/>
<gene>
    <name evidence="1" type="ORF">NAEGRDRAFT_64995</name>
</gene>
<dbReference type="OMA" id="VWFDIQK"/>
<name>D2V816_NAEGR</name>
<organism evidence="2">
    <name type="scientific">Naegleria gruberi</name>
    <name type="common">Amoeba</name>
    <dbReference type="NCBI Taxonomy" id="5762"/>
    <lineage>
        <taxon>Eukaryota</taxon>
        <taxon>Discoba</taxon>
        <taxon>Heterolobosea</taxon>
        <taxon>Tetramitia</taxon>
        <taxon>Eutetramitia</taxon>
        <taxon>Vahlkampfiidae</taxon>
        <taxon>Naegleria</taxon>
    </lineage>
</organism>
<protein>
    <submittedName>
        <fullName evidence="1">Predicted protein</fullName>
    </submittedName>
</protein>
<dbReference type="Proteomes" id="UP000006671">
    <property type="component" value="Unassembled WGS sequence"/>
</dbReference>
<dbReference type="KEGG" id="ngr:NAEGRDRAFT_64995"/>
<dbReference type="OrthoDB" id="10252625at2759"/>
<evidence type="ECO:0000313" key="1">
    <source>
        <dbReference type="EMBL" id="EFC47100.1"/>
    </source>
</evidence>
<dbReference type="GeneID" id="8850392"/>
<accession>D2V816</accession>
<evidence type="ECO:0000313" key="2">
    <source>
        <dbReference type="Proteomes" id="UP000006671"/>
    </source>
</evidence>
<dbReference type="EMBL" id="GG738856">
    <property type="protein sequence ID" value="EFC47100.1"/>
    <property type="molecule type" value="Genomic_DNA"/>
</dbReference>
<dbReference type="InParanoid" id="D2V816"/>
<keyword evidence="2" id="KW-1185">Reference proteome</keyword>
<sequence>MPISNKSLSAAEEERKLEEERRQQALKTLAQFRPEVLKNKFDVNGRIYPLVTAEDLIQKEDKYLCSYCFLHAPHTPCGPQLGKYKECLNEKKDGKSPSEAMSESPENDPCKPIFENTFYPCLVQLSGSPYLYLRANSVFALGTRDLFKVWFDIQKYQAMNKIKN</sequence>
<reference evidence="1 2" key="1">
    <citation type="journal article" date="2010" name="Cell">
        <title>The genome of Naegleria gruberi illuminates early eukaryotic versatility.</title>
        <authorList>
            <person name="Fritz-Laylin L.K."/>
            <person name="Prochnik S.E."/>
            <person name="Ginger M.L."/>
            <person name="Dacks J.B."/>
            <person name="Carpenter M.L."/>
            <person name="Field M.C."/>
            <person name="Kuo A."/>
            <person name="Paredez A."/>
            <person name="Chapman J."/>
            <person name="Pham J."/>
            <person name="Shu S."/>
            <person name="Neupane R."/>
            <person name="Cipriano M."/>
            <person name="Mancuso J."/>
            <person name="Tu H."/>
            <person name="Salamov A."/>
            <person name="Lindquist E."/>
            <person name="Shapiro H."/>
            <person name="Lucas S."/>
            <person name="Grigoriev I.V."/>
            <person name="Cande W.Z."/>
            <person name="Fulton C."/>
            <person name="Rokhsar D.S."/>
            <person name="Dawson S.C."/>
        </authorList>
    </citation>
    <scope>NUCLEOTIDE SEQUENCE [LARGE SCALE GENOMIC DNA]</scope>
    <source>
        <strain evidence="1 2">NEG-M</strain>
    </source>
</reference>
<dbReference type="RefSeq" id="XP_002679844.1">
    <property type="nucleotide sequence ID" value="XM_002679798.1"/>
</dbReference>